<protein>
    <recommendedName>
        <fullName evidence="6">S-protein homolog</fullName>
    </recommendedName>
</protein>
<gene>
    <name evidence="7" type="ORF">HID58_089856</name>
</gene>
<dbReference type="PANTHER" id="PTHR31232">
    <property type="match status" value="1"/>
</dbReference>
<keyword evidence="8" id="KW-1185">Reference proteome</keyword>
<dbReference type="PANTHER" id="PTHR31232:SF69">
    <property type="entry name" value="GENOME ASSEMBLY, CHROMOSOME: A10"/>
    <property type="match status" value="1"/>
</dbReference>
<reference evidence="7 8" key="1">
    <citation type="submission" date="2021-05" db="EMBL/GenBank/DDBJ databases">
        <title>Genome Assembly of Synthetic Allotetraploid Brassica napus Reveals Homoeologous Exchanges between Subgenomes.</title>
        <authorList>
            <person name="Davis J.T."/>
        </authorList>
    </citation>
    <scope>NUCLEOTIDE SEQUENCE [LARGE SCALE GENOMIC DNA]</scope>
    <source>
        <strain evidence="8">cv. Da-Ae</strain>
        <tissue evidence="7">Seedling</tissue>
    </source>
</reference>
<dbReference type="EMBL" id="JAGKQM010000019">
    <property type="protein sequence ID" value="KAH0861595.1"/>
    <property type="molecule type" value="Genomic_DNA"/>
</dbReference>
<sequence>MSIQENVSIGEGGRRRMSLTLTLTLTTSTKQMNNLLIVLVLLGLCIGLGESTVTISNQLKHNKLLGILCDNYEGYQKLKIGEDYNFNVSLDSSDPVYEEKYSCTMYQGPNFKYRQYVMVLDESTGLEVTSKWIAREDGIYSYIGGHPLLKTDKWDVLVLLGLCIGLGESTLTLRNQLEHNKLLKIICSNDVGSWMLKLKIGEGYTFPRQPPGYIWRGYMCSMEQGPNFKHSQYFEALNARWSRGKGLDATCTWIAREDGIYFSTVGSPLLKRYEWNGPLPPLKN</sequence>
<evidence type="ECO:0000256" key="5">
    <source>
        <dbReference type="ARBA" id="ARBA00022729"/>
    </source>
</evidence>
<comment type="similarity">
    <text evidence="2 6">Belongs to the plant self-incompatibility (S1) protein family.</text>
</comment>
<name>A0ABQ7Y088_BRANA</name>
<evidence type="ECO:0000256" key="6">
    <source>
        <dbReference type="RuleBase" id="RU367044"/>
    </source>
</evidence>
<evidence type="ECO:0000256" key="3">
    <source>
        <dbReference type="ARBA" id="ARBA00022471"/>
    </source>
</evidence>
<organism evidence="7 8">
    <name type="scientific">Brassica napus</name>
    <name type="common">Rape</name>
    <dbReference type="NCBI Taxonomy" id="3708"/>
    <lineage>
        <taxon>Eukaryota</taxon>
        <taxon>Viridiplantae</taxon>
        <taxon>Streptophyta</taxon>
        <taxon>Embryophyta</taxon>
        <taxon>Tracheophyta</taxon>
        <taxon>Spermatophyta</taxon>
        <taxon>Magnoliopsida</taxon>
        <taxon>eudicotyledons</taxon>
        <taxon>Gunneridae</taxon>
        <taxon>Pentapetalae</taxon>
        <taxon>rosids</taxon>
        <taxon>malvids</taxon>
        <taxon>Brassicales</taxon>
        <taxon>Brassicaceae</taxon>
        <taxon>Brassiceae</taxon>
        <taxon>Brassica</taxon>
    </lineage>
</organism>
<comment type="subcellular location">
    <subcellularLocation>
        <location evidence="1 6">Secreted</location>
    </subcellularLocation>
</comment>
<accession>A0ABQ7Y088</accession>
<keyword evidence="5" id="KW-0732">Signal</keyword>
<keyword evidence="4 6" id="KW-0964">Secreted</keyword>
<evidence type="ECO:0000256" key="1">
    <source>
        <dbReference type="ARBA" id="ARBA00004613"/>
    </source>
</evidence>
<dbReference type="Pfam" id="PF05938">
    <property type="entry name" value="Self-incomp_S1"/>
    <property type="match status" value="2"/>
</dbReference>
<comment type="caution">
    <text evidence="7">The sequence shown here is derived from an EMBL/GenBank/DDBJ whole genome shotgun (WGS) entry which is preliminary data.</text>
</comment>
<proteinExistence type="inferred from homology"/>
<evidence type="ECO:0000313" key="8">
    <source>
        <dbReference type="Proteomes" id="UP000824890"/>
    </source>
</evidence>
<keyword evidence="3 6" id="KW-0713">Self-incompatibility</keyword>
<evidence type="ECO:0000256" key="4">
    <source>
        <dbReference type="ARBA" id="ARBA00022525"/>
    </source>
</evidence>
<dbReference type="InterPro" id="IPR010264">
    <property type="entry name" value="Self-incomp_S1"/>
</dbReference>
<evidence type="ECO:0000313" key="7">
    <source>
        <dbReference type="EMBL" id="KAH0861595.1"/>
    </source>
</evidence>
<evidence type="ECO:0000256" key="2">
    <source>
        <dbReference type="ARBA" id="ARBA00005581"/>
    </source>
</evidence>
<dbReference type="Proteomes" id="UP000824890">
    <property type="component" value="Unassembled WGS sequence"/>
</dbReference>